<dbReference type="OrthoDB" id="2150628at2759"/>
<dbReference type="AlphaFoldDB" id="D2VE89"/>
<proteinExistence type="predicted"/>
<gene>
    <name evidence="1" type="ORF">NAEGRDRAFT_67192</name>
</gene>
<dbReference type="PANTHER" id="PTHR37096">
    <property type="entry name" value="YALI0E33429P"/>
    <property type="match status" value="1"/>
</dbReference>
<name>D2VE89_NAEGR</name>
<protein>
    <submittedName>
        <fullName evidence="1">Predicted protein</fullName>
    </submittedName>
</protein>
<dbReference type="InterPro" id="IPR027417">
    <property type="entry name" value="P-loop_NTPase"/>
</dbReference>
<accession>D2VE89</accession>
<dbReference type="SUPFAM" id="SSF52540">
    <property type="entry name" value="P-loop containing nucleoside triphosphate hydrolases"/>
    <property type="match status" value="1"/>
</dbReference>
<dbReference type="PANTHER" id="PTHR37096:SF1">
    <property type="entry name" value="AAA+ ATPASE DOMAIN-CONTAINING PROTEIN"/>
    <property type="match status" value="1"/>
</dbReference>
<dbReference type="VEuPathDB" id="AmoebaDB:NAEGRDRAFT_67192"/>
<organism evidence="2">
    <name type="scientific">Naegleria gruberi</name>
    <name type="common">Amoeba</name>
    <dbReference type="NCBI Taxonomy" id="5762"/>
    <lineage>
        <taxon>Eukaryota</taxon>
        <taxon>Discoba</taxon>
        <taxon>Heterolobosea</taxon>
        <taxon>Tetramitia</taxon>
        <taxon>Eutetramitia</taxon>
        <taxon>Vahlkampfiidae</taxon>
        <taxon>Naegleria</taxon>
    </lineage>
</organism>
<sequence length="472" mass="54598">MFSFVKKSYDFFRETFTEHLVDPWSLAAIGSAAFVVIIYSKRKEAILLSEMDSRSDLMNPSESKCNNTHHYESQKPCNYAVWFDRPLEYQVLSNYIKLPAARVIVLIGIPQSGRSKLASKCVLESYPFDVTHLDVRNSPFDDVNGLESRFIDRGFDFSDLISSFITGLSKTFRGELDVLEEASNDHKNQSEEAAAAESLNRFKTALRRFKHVSLPDDKSHLFFINHMEAFSTLTRDKTGMRALEYFLFWLINLTRDKRNIRVVMTCSPMFFYDWLSDVPLREAIQIVGLGDLPKDEAESAYYSLLNRIVISDEQRENAPEFEKVYERFGGRIHDLSKFVEAFAASNMELDSYSEFGTVVTKFTSVLKPELYSELVRNNISSPVLWETQHVISAWEMLLNAPNNIVSYLDFVEKIPANVFQSLFKHAIITYRPQSNTFQDYELCKSTDTVLFRRRLDMHAARVVYNKYMTSQN</sequence>
<dbReference type="InterPro" id="IPR051667">
    <property type="entry name" value="Archaeal_ATPase_domain"/>
</dbReference>
<dbReference type="GeneID" id="8848288"/>
<evidence type="ECO:0000313" key="1">
    <source>
        <dbReference type="EMBL" id="EFC44840.1"/>
    </source>
</evidence>
<keyword evidence="2" id="KW-1185">Reference proteome</keyword>
<reference evidence="1 2" key="1">
    <citation type="journal article" date="2010" name="Cell">
        <title>The genome of Naegleria gruberi illuminates early eukaryotic versatility.</title>
        <authorList>
            <person name="Fritz-Laylin L.K."/>
            <person name="Prochnik S.E."/>
            <person name="Ginger M.L."/>
            <person name="Dacks J.B."/>
            <person name="Carpenter M.L."/>
            <person name="Field M.C."/>
            <person name="Kuo A."/>
            <person name="Paredez A."/>
            <person name="Chapman J."/>
            <person name="Pham J."/>
            <person name="Shu S."/>
            <person name="Neupane R."/>
            <person name="Cipriano M."/>
            <person name="Mancuso J."/>
            <person name="Tu H."/>
            <person name="Salamov A."/>
            <person name="Lindquist E."/>
            <person name="Shapiro H."/>
            <person name="Lucas S."/>
            <person name="Grigoriev I.V."/>
            <person name="Cande W.Z."/>
            <person name="Fulton C."/>
            <person name="Rokhsar D.S."/>
            <person name="Dawson S.C."/>
        </authorList>
    </citation>
    <scope>NUCLEOTIDE SEQUENCE [LARGE SCALE GENOMIC DNA]</scope>
    <source>
        <strain evidence="1 2">NEG-M</strain>
    </source>
</reference>
<evidence type="ECO:0000313" key="2">
    <source>
        <dbReference type="Proteomes" id="UP000006671"/>
    </source>
</evidence>
<dbReference type="RefSeq" id="XP_002677584.1">
    <property type="nucleotide sequence ID" value="XM_002677538.1"/>
</dbReference>
<dbReference type="InParanoid" id="D2VE89"/>
<dbReference type="Proteomes" id="UP000006671">
    <property type="component" value="Unassembled WGS sequence"/>
</dbReference>
<dbReference type="KEGG" id="ngr:NAEGRDRAFT_67192"/>
<dbReference type="EMBL" id="GG738866">
    <property type="protein sequence ID" value="EFC44840.1"/>
    <property type="molecule type" value="Genomic_DNA"/>
</dbReference>
<dbReference type="OMA" id="HEAQSAY"/>